<name>A0A0F9BZN5_9ZZZZ</name>
<proteinExistence type="predicted"/>
<dbReference type="AlphaFoldDB" id="A0A0F9BZN5"/>
<gene>
    <name evidence="1" type="ORF">LCGC14_2385620</name>
</gene>
<protein>
    <recommendedName>
        <fullName evidence="2">Phage portal protein</fullName>
    </recommendedName>
</protein>
<organism evidence="1">
    <name type="scientific">marine sediment metagenome</name>
    <dbReference type="NCBI Taxonomy" id="412755"/>
    <lineage>
        <taxon>unclassified sequences</taxon>
        <taxon>metagenomes</taxon>
        <taxon>ecological metagenomes</taxon>
    </lineage>
</organism>
<evidence type="ECO:0008006" key="2">
    <source>
        <dbReference type="Google" id="ProtNLM"/>
    </source>
</evidence>
<sequence>MGFKESVKDIISTIKKKAINSVGGSFFSEEENKPKLPVFPEWFFSARLGQPRQQNLQEIRTFAKSPWVQIAINTIKKEVTQVPHEIVLTDEDDDKDDISNYKKEIEIIENFTSDINTNNETMSDLMLAVISDLGEIDSGVWTKVYSADSYVIENVDVVDEMGRKIGTEPRVVLKPFGERELLELWYADGATFLFYIDIFRRIKGYYQYTFKHPRTTPIFFEKDEIVYFMLNRRSYTLYGFSPTQAAQQEIELMMQSTRYNKDFFTKNMIPDGIVFLEDADEDSLNQVKDDWAEGVQGKPHKLLFTNSKGKIEILNATNKDMEWLKGQQWYFHIIFAQFGMSPAEVGFHEDVNGTNQEPGKSDS</sequence>
<dbReference type="Pfam" id="PF04860">
    <property type="entry name" value="Phage_portal"/>
    <property type="match status" value="1"/>
</dbReference>
<evidence type="ECO:0000313" key="1">
    <source>
        <dbReference type="EMBL" id="KKL27390.1"/>
    </source>
</evidence>
<comment type="caution">
    <text evidence="1">The sequence shown here is derived from an EMBL/GenBank/DDBJ whole genome shotgun (WGS) entry which is preliminary data.</text>
</comment>
<reference evidence="1" key="1">
    <citation type="journal article" date="2015" name="Nature">
        <title>Complex archaea that bridge the gap between prokaryotes and eukaryotes.</title>
        <authorList>
            <person name="Spang A."/>
            <person name="Saw J.H."/>
            <person name="Jorgensen S.L."/>
            <person name="Zaremba-Niedzwiedzka K."/>
            <person name="Martijn J."/>
            <person name="Lind A.E."/>
            <person name="van Eijk R."/>
            <person name="Schleper C."/>
            <person name="Guy L."/>
            <person name="Ettema T.J."/>
        </authorList>
    </citation>
    <scope>NUCLEOTIDE SEQUENCE</scope>
</reference>
<dbReference type="InterPro" id="IPR006944">
    <property type="entry name" value="Phage/GTA_portal"/>
</dbReference>
<accession>A0A0F9BZN5</accession>
<dbReference type="EMBL" id="LAZR01035482">
    <property type="protein sequence ID" value="KKL27390.1"/>
    <property type="molecule type" value="Genomic_DNA"/>
</dbReference>